<dbReference type="EMBL" id="CAXAMN010000847">
    <property type="protein sequence ID" value="CAK8991029.1"/>
    <property type="molecule type" value="Genomic_DNA"/>
</dbReference>
<evidence type="ECO:0000313" key="3">
    <source>
        <dbReference type="EMBL" id="CAK8991029.1"/>
    </source>
</evidence>
<accession>A0ABP0HNU6</accession>
<evidence type="ECO:0000313" key="4">
    <source>
        <dbReference type="Proteomes" id="UP001642484"/>
    </source>
</evidence>
<sequence length="162" mass="18416">MTATSWKFRSSARCLTHLGIEHENGVVTGPYLLDVVAKDMVNPSRRIIYEVNSPHHFYEGTKALVAEKRLRHRLLGRLGHHLHMVNAADWRPLSAAAKMTFLLKIQQEQQDKHSDEYKQQAAANVSRAPLALRPAAKQQEPFGSQKVYLHRSSTEPIQSKKD</sequence>
<name>A0ABP0HNU6_9DINO</name>
<reference evidence="3 4" key="1">
    <citation type="submission" date="2024-02" db="EMBL/GenBank/DDBJ databases">
        <authorList>
            <person name="Chen Y."/>
            <person name="Shah S."/>
            <person name="Dougan E. K."/>
            <person name="Thang M."/>
            <person name="Chan C."/>
        </authorList>
    </citation>
    <scope>NUCLEOTIDE SEQUENCE [LARGE SCALE GENOMIC DNA]</scope>
</reference>
<keyword evidence="4" id="KW-1185">Reference proteome</keyword>
<dbReference type="InterPro" id="IPR013584">
    <property type="entry name" value="RAP"/>
</dbReference>
<proteinExistence type="predicted"/>
<evidence type="ECO:0000256" key="1">
    <source>
        <dbReference type="SAM" id="MobiDB-lite"/>
    </source>
</evidence>
<dbReference type="SMART" id="SM00952">
    <property type="entry name" value="RAP"/>
    <property type="match status" value="1"/>
</dbReference>
<feature type="domain" description="RAP" evidence="2">
    <location>
        <begin position="47"/>
        <end position="104"/>
    </location>
</feature>
<organism evidence="3 4">
    <name type="scientific">Durusdinium trenchii</name>
    <dbReference type="NCBI Taxonomy" id="1381693"/>
    <lineage>
        <taxon>Eukaryota</taxon>
        <taxon>Sar</taxon>
        <taxon>Alveolata</taxon>
        <taxon>Dinophyceae</taxon>
        <taxon>Suessiales</taxon>
        <taxon>Symbiodiniaceae</taxon>
        <taxon>Durusdinium</taxon>
    </lineage>
</organism>
<dbReference type="PROSITE" id="PS51286">
    <property type="entry name" value="RAP"/>
    <property type="match status" value="1"/>
</dbReference>
<evidence type="ECO:0000259" key="2">
    <source>
        <dbReference type="PROSITE" id="PS51286"/>
    </source>
</evidence>
<dbReference type="Proteomes" id="UP001642484">
    <property type="component" value="Unassembled WGS sequence"/>
</dbReference>
<gene>
    <name evidence="3" type="ORF">CCMP2556_LOCUS2293</name>
</gene>
<feature type="region of interest" description="Disordered" evidence="1">
    <location>
        <begin position="110"/>
        <end position="162"/>
    </location>
</feature>
<dbReference type="Pfam" id="PF08373">
    <property type="entry name" value="RAP"/>
    <property type="match status" value="1"/>
</dbReference>
<comment type="caution">
    <text evidence="3">The sequence shown here is derived from an EMBL/GenBank/DDBJ whole genome shotgun (WGS) entry which is preliminary data.</text>
</comment>
<protein>
    <recommendedName>
        <fullName evidence="2">RAP domain-containing protein</fullName>
    </recommendedName>
</protein>